<feature type="compositionally biased region" description="Acidic residues" evidence="1">
    <location>
        <begin position="1192"/>
        <end position="1204"/>
    </location>
</feature>
<feature type="compositionally biased region" description="Acidic residues" evidence="1">
    <location>
        <begin position="1026"/>
        <end position="1038"/>
    </location>
</feature>
<dbReference type="InterPro" id="IPR000299">
    <property type="entry name" value="FERM_domain"/>
</dbReference>
<dbReference type="Pfam" id="PF09380">
    <property type="entry name" value="FERM_C"/>
    <property type="match status" value="1"/>
</dbReference>
<dbReference type="InterPro" id="IPR051835">
    <property type="entry name" value="RAC1-GEF"/>
</dbReference>
<dbReference type="InterPro" id="IPR041788">
    <property type="entry name" value="FARP1/FARP2/FRMD7_FERM_C"/>
</dbReference>
<feature type="compositionally biased region" description="Basic and acidic residues" evidence="1">
    <location>
        <begin position="937"/>
        <end position="946"/>
    </location>
</feature>
<feature type="region of interest" description="Disordered" evidence="1">
    <location>
        <begin position="688"/>
        <end position="786"/>
    </location>
</feature>
<evidence type="ECO:0000313" key="4">
    <source>
        <dbReference type="Proteomes" id="UP001209878"/>
    </source>
</evidence>
<name>A0AAD9NSN5_RIDPI</name>
<feature type="compositionally biased region" description="Basic and acidic residues" evidence="1">
    <location>
        <begin position="376"/>
        <end position="414"/>
    </location>
</feature>
<evidence type="ECO:0000259" key="2">
    <source>
        <dbReference type="PROSITE" id="PS50057"/>
    </source>
</evidence>
<feature type="region of interest" description="Disordered" evidence="1">
    <location>
        <begin position="376"/>
        <end position="496"/>
    </location>
</feature>
<feature type="compositionally biased region" description="Basic and acidic residues" evidence="1">
    <location>
        <begin position="632"/>
        <end position="641"/>
    </location>
</feature>
<dbReference type="Proteomes" id="UP001209878">
    <property type="component" value="Unassembled WGS sequence"/>
</dbReference>
<accession>A0AAD9NSN5</accession>
<dbReference type="SMART" id="SM01196">
    <property type="entry name" value="FERM_C"/>
    <property type="match status" value="1"/>
</dbReference>
<feature type="region of interest" description="Disordered" evidence="1">
    <location>
        <begin position="1014"/>
        <end position="1044"/>
    </location>
</feature>
<evidence type="ECO:0000256" key="1">
    <source>
        <dbReference type="SAM" id="MobiDB-lite"/>
    </source>
</evidence>
<protein>
    <recommendedName>
        <fullName evidence="2">FERM domain-containing protein</fullName>
    </recommendedName>
</protein>
<feature type="compositionally biased region" description="Low complexity" evidence="1">
    <location>
        <begin position="298"/>
        <end position="307"/>
    </location>
</feature>
<gene>
    <name evidence="3" type="ORF">NP493_509g02007</name>
</gene>
<feature type="compositionally biased region" description="Basic and acidic residues" evidence="1">
    <location>
        <begin position="212"/>
        <end position="225"/>
    </location>
</feature>
<feature type="compositionally biased region" description="Basic and acidic residues" evidence="1">
    <location>
        <begin position="878"/>
        <end position="898"/>
    </location>
</feature>
<evidence type="ECO:0000313" key="3">
    <source>
        <dbReference type="EMBL" id="KAK2179156.1"/>
    </source>
</evidence>
<feature type="compositionally biased region" description="Basic and acidic residues" evidence="1">
    <location>
        <begin position="751"/>
        <end position="762"/>
    </location>
</feature>
<dbReference type="SMART" id="SM01195">
    <property type="entry name" value="FA"/>
    <property type="match status" value="1"/>
</dbReference>
<dbReference type="EMBL" id="JAODUO010000509">
    <property type="protein sequence ID" value="KAK2179156.1"/>
    <property type="molecule type" value="Genomic_DNA"/>
</dbReference>
<organism evidence="3 4">
    <name type="scientific">Ridgeia piscesae</name>
    <name type="common">Tubeworm</name>
    <dbReference type="NCBI Taxonomy" id="27915"/>
    <lineage>
        <taxon>Eukaryota</taxon>
        <taxon>Metazoa</taxon>
        <taxon>Spiralia</taxon>
        <taxon>Lophotrochozoa</taxon>
        <taxon>Annelida</taxon>
        <taxon>Polychaeta</taxon>
        <taxon>Sedentaria</taxon>
        <taxon>Canalipalpata</taxon>
        <taxon>Sabellida</taxon>
        <taxon>Siboglinidae</taxon>
        <taxon>Ridgeia</taxon>
    </lineage>
</organism>
<dbReference type="AlphaFoldDB" id="A0AAD9NSN5"/>
<feature type="region of interest" description="Disordered" evidence="1">
    <location>
        <begin position="293"/>
        <end position="334"/>
    </location>
</feature>
<feature type="region of interest" description="Disordered" evidence="1">
    <location>
        <begin position="814"/>
        <end position="991"/>
    </location>
</feature>
<feature type="region of interest" description="Disordered" evidence="1">
    <location>
        <begin position="522"/>
        <end position="554"/>
    </location>
</feature>
<reference evidence="3" key="1">
    <citation type="journal article" date="2023" name="Mol. Biol. Evol.">
        <title>Third-Generation Sequencing Reveals the Adaptive Role of the Epigenome in Three Deep-Sea Polychaetes.</title>
        <authorList>
            <person name="Perez M."/>
            <person name="Aroh O."/>
            <person name="Sun Y."/>
            <person name="Lan Y."/>
            <person name="Juniper S.K."/>
            <person name="Young C.R."/>
            <person name="Angers B."/>
            <person name="Qian P.Y."/>
        </authorList>
    </citation>
    <scope>NUCLEOTIDE SEQUENCE</scope>
    <source>
        <strain evidence="3">R07B-5</strain>
    </source>
</reference>
<feature type="region of interest" description="Disordered" evidence="1">
    <location>
        <begin position="565"/>
        <end position="584"/>
    </location>
</feature>
<feature type="region of interest" description="Disordered" evidence="1">
    <location>
        <begin position="177"/>
        <end position="274"/>
    </location>
</feature>
<feature type="compositionally biased region" description="Polar residues" evidence="1">
    <location>
        <begin position="177"/>
        <end position="193"/>
    </location>
</feature>
<dbReference type="PANTHER" id="PTHR45858">
    <property type="entry name" value="FERM DOMAIN CONTAINING PROTEIN"/>
    <property type="match status" value="1"/>
</dbReference>
<dbReference type="InterPro" id="IPR018980">
    <property type="entry name" value="FERM_PH-like_C"/>
</dbReference>
<feature type="compositionally biased region" description="Polar residues" evidence="1">
    <location>
        <begin position="1212"/>
        <end position="1225"/>
    </location>
</feature>
<keyword evidence="4" id="KW-1185">Reference proteome</keyword>
<feature type="compositionally biased region" description="Polar residues" evidence="1">
    <location>
        <begin position="235"/>
        <end position="250"/>
    </location>
</feature>
<feature type="domain" description="FERM" evidence="2">
    <location>
        <begin position="1"/>
        <end position="124"/>
    </location>
</feature>
<dbReference type="Gene3D" id="2.30.29.30">
    <property type="entry name" value="Pleckstrin-homology domain (PH domain)/Phosphotyrosine-binding domain (PTB)"/>
    <property type="match status" value="1"/>
</dbReference>
<dbReference type="InterPro" id="IPR011993">
    <property type="entry name" value="PH-like_dom_sf"/>
</dbReference>
<dbReference type="InterPro" id="IPR014847">
    <property type="entry name" value="FA"/>
</dbReference>
<feature type="compositionally biased region" description="Basic and acidic residues" evidence="1">
    <location>
        <begin position="724"/>
        <end position="741"/>
    </location>
</feature>
<feature type="compositionally biased region" description="Basic and acidic residues" evidence="1">
    <location>
        <begin position="251"/>
        <end position="274"/>
    </location>
</feature>
<comment type="caution">
    <text evidence="3">The sequence shown here is derived from an EMBL/GenBank/DDBJ whole genome shotgun (WGS) entry which is preliminary data.</text>
</comment>
<dbReference type="GO" id="GO:0005085">
    <property type="term" value="F:guanyl-nucleotide exchange factor activity"/>
    <property type="evidence" value="ECO:0007669"/>
    <property type="project" value="TreeGrafter"/>
</dbReference>
<dbReference type="PANTHER" id="PTHR45858:SF5">
    <property type="entry name" value="MOESIN_EZRIN_RADIXIN HOMOLOG 1"/>
    <property type="match status" value="1"/>
</dbReference>
<dbReference type="Pfam" id="PF08736">
    <property type="entry name" value="FA"/>
    <property type="match status" value="1"/>
</dbReference>
<feature type="compositionally biased region" description="Basic and acidic residues" evidence="1">
    <location>
        <begin position="688"/>
        <end position="714"/>
    </location>
</feature>
<feature type="compositionally biased region" description="Polar residues" evidence="1">
    <location>
        <begin position="830"/>
        <end position="846"/>
    </location>
</feature>
<dbReference type="PROSITE" id="PS50057">
    <property type="entry name" value="FERM_3"/>
    <property type="match status" value="1"/>
</dbReference>
<feature type="compositionally biased region" description="Low complexity" evidence="1">
    <location>
        <begin position="947"/>
        <end position="957"/>
    </location>
</feature>
<feature type="compositionally biased region" description="Polar residues" evidence="1">
    <location>
        <begin position="565"/>
        <end position="578"/>
    </location>
</feature>
<dbReference type="SUPFAM" id="SSF50729">
    <property type="entry name" value="PH domain-like"/>
    <property type="match status" value="1"/>
</dbReference>
<sequence length="1244" mass="134938">MEHHIEHRGQTPSEADFNLLDTARKVELYGIRMHPAKDHDGVSLHLAVAHMGVLVFQNYTKINTFSWAKIRKLSFKRKKYLIKLHPEGYGYYKDTVEFYFDTRDECKNFWKKCIEHHAFFRCHVVKKTPRHKTRVVSRGSSFRYSGRTQKQLVEYVRDNYVKRPPFERSVSMRTVSTVTRSAGATPKTGTLNSRDIHFGMNNSTSSGSRTLDMGRSRETVDHDNLDPVNYDDTDNQPVAHSQSSDAITNHRSIDRKTPPSSVNREEKSQGGATCHDEFNYSYYQLSYDGAPANDDNTGAAASAPSGDGSDKQNTLSANQNANDNDDNLSHDSYHLTGSHDSLNCDTDEAVDNPCPNLSSQVNYEELLDNLEQERDLVRGTQEGREEGVGKEDGEGGEPHLHVESQGEELGREEKEGAEEVEGREGSVPIVESCKSNGTNGDQPPGVVAKQPEMLSPTVATETKTTEVTDETLKGSSGEGHVDVISHTGGDTVQKGESFEEWRSNLEERENLQEEIPYILHRRHVNQSNHPPASLKVQPPGGQPLHTSTPLPSKDQVKHQLNQIRISLTSPIVSPNKSPKSPAGTKRAFDFVVFSKLPPKTSFSSQDDSMSPTVEREGFAALRPKQAVACCHDNVKSSKEQQDTAPVTRLAPNASEEDLSSFGDTSVDASQERLEILDGDNVKSVDDVKDVDNKTCVDDVKDVDSKKDADNKKDDNDTDVDSMMDVDHAMNVDNADNKKDVNTDGDVCETEDSGKHDTKECSGEAKNGATGNSVAMTTPPPETSGRDSKMTIVMQEGHTTTQGLDVPTIILRRPSDVDVTSDADNADMNFASDTDNVDANISQPESSKPSRDIPDTTVEPSVESAAATNTSPPGGSNEDDTRKQREFRNAIEEMFKEAVIDSLSSSGSEEVHSDTSSEDLPPPPPLASHDISSEDDVEHPCSIDMRDSSSILASSATSKPYSVPVAAGTHFPAPPYVSSESDVEGPAGGDFGETHEILAASAKACPYSVPVGGLEKFPAPPDISSESSDEGPSDSDFPDASEILRSHVRANPFSVPVSGSMHFPEAYYDRGQENAPGVPPSIPPVALLQAIPVPVELSSSGSEGGCHSDDDLPDAAAILDAEVFDSAVTAETGSDDELPPPPPPNEYSGSEGGEEDESPTKVIDFYNRLGLPEDLTNPTTESRLAVDISSSSGEEDDSVRDDDGDMLAVLESLETSALTRSSSGSDLDSIPQGEHSVTHTLRVDP</sequence>
<proteinExistence type="predicted"/>
<feature type="region of interest" description="Disordered" evidence="1">
    <location>
        <begin position="1095"/>
        <end position="1244"/>
    </location>
</feature>
<dbReference type="FunFam" id="2.30.29.30:FF:000002">
    <property type="entry name" value="Band 4.1-like protein 5 isoform 1"/>
    <property type="match status" value="1"/>
</dbReference>
<feature type="compositionally biased region" description="Basic and acidic residues" evidence="1">
    <location>
        <begin position="463"/>
        <end position="472"/>
    </location>
</feature>
<dbReference type="CDD" id="cd13193">
    <property type="entry name" value="FERM_C_FARP1-like"/>
    <property type="match status" value="1"/>
</dbReference>
<feature type="region of interest" description="Disordered" evidence="1">
    <location>
        <begin position="632"/>
        <end position="666"/>
    </location>
</feature>
<feature type="compositionally biased region" description="Polar residues" evidence="1">
    <location>
        <begin position="200"/>
        <end position="209"/>
    </location>
</feature>